<evidence type="ECO:0000256" key="3">
    <source>
        <dbReference type="ARBA" id="ARBA00023163"/>
    </source>
</evidence>
<keyword evidence="3" id="KW-0804">Transcription</keyword>
<evidence type="ECO:0000256" key="2">
    <source>
        <dbReference type="ARBA" id="ARBA00023125"/>
    </source>
</evidence>
<dbReference type="InterPro" id="IPR050204">
    <property type="entry name" value="AraC_XylS_family_regulators"/>
</dbReference>
<dbReference type="EMBL" id="JBHLTL010000006">
    <property type="protein sequence ID" value="MFC0589736.1"/>
    <property type="molecule type" value="Genomic_DNA"/>
</dbReference>
<keyword evidence="2" id="KW-0238">DNA-binding</keyword>
<dbReference type="Proteomes" id="UP001589943">
    <property type="component" value="Unassembled WGS sequence"/>
</dbReference>
<comment type="caution">
    <text evidence="5">The sequence shown here is derived from an EMBL/GenBank/DDBJ whole genome shotgun (WGS) entry which is preliminary data.</text>
</comment>
<dbReference type="RefSeq" id="WP_379481201.1">
    <property type="nucleotide sequence ID" value="NZ_JBHLTL010000006.1"/>
</dbReference>
<dbReference type="PANTHER" id="PTHR46796">
    <property type="entry name" value="HTH-TYPE TRANSCRIPTIONAL ACTIVATOR RHAS-RELATED"/>
    <property type="match status" value="1"/>
</dbReference>
<organism evidence="5 6">
    <name type="scientific">Novosphingobium aquiterrae</name>
    <dbReference type="NCBI Taxonomy" id="624388"/>
    <lineage>
        <taxon>Bacteria</taxon>
        <taxon>Pseudomonadati</taxon>
        <taxon>Pseudomonadota</taxon>
        <taxon>Alphaproteobacteria</taxon>
        <taxon>Sphingomonadales</taxon>
        <taxon>Sphingomonadaceae</taxon>
        <taxon>Novosphingobium</taxon>
    </lineage>
</organism>
<dbReference type="SMART" id="SM00342">
    <property type="entry name" value="HTH_ARAC"/>
    <property type="match status" value="1"/>
</dbReference>
<reference evidence="5 6" key="1">
    <citation type="submission" date="2024-09" db="EMBL/GenBank/DDBJ databases">
        <authorList>
            <person name="Sun Q."/>
            <person name="Mori K."/>
        </authorList>
    </citation>
    <scope>NUCLEOTIDE SEQUENCE [LARGE SCALE GENOMIC DNA]</scope>
    <source>
        <strain evidence="5 6">NCAIM B.02537</strain>
    </source>
</reference>
<sequence>MQIAGRGRVFVWQGASLWVLASDGKDSGASVHAHHAHQVTLSLEGGFVLSDGVRSCNGPVAAVAADHRHGFTATGKVALLFIEPESTAGRVLTAQFPSGASLVDFDPAPFAPAIADLNAGFAANAGDAEFIAIGRDVVTTLCGEAPSAALDTRVQAMIDQVRATLDDRVDLASVADRACLSPSRARHLFAAETGLPFKAFVLWQRLERAVACYAAGHSLTEAAHLAGFADSAHLSRTFRKTFGIPASQLEFSRPR</sequence>
<keyword evidence="1" id="KW-0805">Transcription regulation</keyword>
<proteinExistence type="predicted"/>
<dbReference type="InterPro" id="IPR018060">
    <property type="entry name" value="HTH_AraC"/>
</dbReference>
<dbReference type="PROSITE" id="PS01124">
    <property type="entry name" value="HTH_ARAC_FAMILY_2"/>
    <property type="match status" value="1"/>
</dbReference>
<keyword evidence="6" id="KW-1185">Reference proteome</keyword>
<dbReference type="Gene3D" id="1.10.10.60">
    <property type="entry name" value="Homeodomain-like"/>
    <property type="match status" value="1"/>
</dbReference>
<evidence type="ECO:0000313" key="5">
    <source>
        <dbReference type="EMBL" id="MFC0589736.1"/>
    </source>
</evidence>
<accession>A0ABV6PIT0</accession>
<feature type="domain" description="HTH araC/xylS-type" evidence="4">
    <location>
        <begin position="155"/>
        <end position="252"/>
    </location>
</feature>
<name>A0ABV6PIT0_9SPHN</name>
<evidence type="ECO:0000313" key="6">
    <source>
        <dbReference type="Proteomes" id="UP001589943"/>
    </source>
</evidence>
<evidence type="ECO:0000256" key="1">
    <source>
        <dbReference type="ARBA" id="ARBA00023015"/>
    </source>
</evidence>
<protein>
    <submittedName>
        <fullName evidence="5">AraC family transcriptional regulator</fullName>
    </submittedName>
</protein>
<dbReference type="Pfam" id="PF12833">
    <property type="entry name" value="HTH_18"/>
    <property type="match status" value="1"/>
</dbReference>
<evidence type="ECO:0000259" key="4">
    <source>
        <dbReference type="PROSITE" id="PS01124"/>
    </source>
</evidence>
<gene>
    <name evidence="5" type="ORF">ACFFF7_09960</name>
</gene>